<dbReference type="EMBL" id="JACRIW010000063">
    <property type="protein sequence ID" value="MBI5169694.1"/>
    <property type="molecule type" value="Genomic_DNA"/>
</dbReference>
<gene>
    <name evidence="2" type="ORF">HZA61_09415</name>
</gene>
<feature type="transmembrane region" description="Helical" evidence="1">
    <location>
        <begin position="99"/>
        <end position="128"/>
    </location>
</feature>
<keyword evidence="1" id="KW-0472">Membrane</keyword>
<organism evidence="2 3">
    <name type="scientific">Eiseniibacteriota bacterium</name>
    <dbReference type="NCBI Taxonomy" id="2212470"/>
    <lineage>
        <taxon>Bacteria</taxon>
        <taxon>Candidatus Eiseniibacteriota</taxon>
    </lineage>
</organism>
<name>A0A933WAW1_UNCEI</name>
<reference evidence="2" key="1">
    <citation type="submission" date="2020-07" db="EMBL/GenBank/DDBJ databases">
        <title>Huge and variable diversity of episymbiotic CPR bacteria and DPANN archaea in groundwater ecosystems.</title>
        <authorList>
            <person name="He C.Y."/>
            <person name="Keren R."/>
            <person name="Whittaker M."/>
            <person name="Farag I.F."/>
            <person name="Doudna J."/>
            <person name="Cate J.H.D."/>
            <person name="Banfield J.F."/>
        </authorList>
    </citation>
    <scope>NUCLEOTIDE SEQUENCE</scope>
    <source>
        <strain evidence="2">NC_groundwater_1813_Pr3_B-0.1um_71_17</strain>
    </source>
</reference>
<comment type="caution">
    <text evidence="2">The sequence shown here is derived from an EMBL/GenBank/DDBJ whole genome shotgun (WGS) entry which is preliminary data.</text>
</comment>
<keyword evidence="1" id="KW-0812">Transmembrane</keyword>
<dbReference type="AlphaFoldDB" id="A0A933WAW1"/>
<evidence type="ECO:0000313" key="3">
    <source>
        <dbReference type="Proteomes" id="UP000696931"/>
    </source>
</evidence>
<feature type="transmembrane region" description="Helical" evidence="1">
    <location>
        <begin position="64"/>
        <end position="87"/>
    </location>
</feature>
<sequence length="145" mass="15141">MAAMLARTWPAAAVFAVGMFLASRYTHGVQEGFLTGALALVVVPFVWWHRVANERAITIVRGGVIGGLLGGAIQGGASLVLMISFALRTGISSRGWSPVGWAFALVIAAASVVFGAIVGTACGVILVARQQRAMRRAIQPDGEIH</sequence>
<accession>A0A933WAW1</accession>
<keyword evidence="1" id="KW-1133">Transmembrane helix</keyword>
<evidence type="ECO:0000256" key="1">
    <source>
        <dbReference type="SAM" id="Phobius"/>
    </source>
</evidence>
<proteinExistence type="predicted"/>
<protein>
    <submittedName>
        <fullName evidence="2">Uncharacterized protein</fullName>
    </submittedName>
</protein>
<evidence type="ECO:0000313" key="2">
    <source>
        <dbReference type="EMBL" id="MBI5169694.1"/>
    </source>
</evidence>
<feature type="transmembrane region" description="Helical" evidence="1">
    <location>
        <begin position="32"/>
        <end position="52"/>
    </location>
</feature>
<dbReference type="Proteomes" id="UP000696931">
    <property type="component" value="Unassembled WGS sequence"/>
</dbReference>